<evidence type="ECO:0000313" key="2">
    <source>
        <dbReference type="EMBL" id="ADW17824.1"/>
    </source>
</evidence>
<sequence>MEQLGTDTWSLPDALQLDTLLSALAREFRCASAPEYAARVVYADSFDWRLYQQGYLLHSHGSCWTLYHGDSCAITLQQGGPELKSPCFAQDFPPGQLREMLEPILGIRCLLPLATVSLSGRQFRLLNQDDKTVARLVVERQQPEGLDTAFRLVRLFPVRGYTQELARTRRILEDNGVLQIASPLIGFVEACRVIGRQPLDYTSKFSLELDPDSTARQAMTRIYQALLDTITRNLPGVVNDWDSEFLHDLRVAIRRTRSGLSLVKKVLPEPVTERFKRDFGLLGGLTGPTRDLDVYLLNQTNYLNRLPPALQPGLSAFFADLTLQRQVEQTKLARALRAKKNRAILTAWHRCLHRPDRQPAPLAETPVKELASRIIFRRYKRVLRDGQALNAATPDSEVHRLRIECKKLRYAIEFFSSLYPREDIQVVVRHLKKLQDILGDFNDLSVQQDMLRQTLEKMGAGSRRDLAQAAALGGLMQSLFLEQRELRDHFAEAFDLFIDQETTTLVHDLFRKHEASA</sequence>
<reference evidence="2 3" key="1">
    <citation type="journal article" date="2011" name="Stand. Genomic Sci.">
        <title>Complete genome sequence of Desulfobulbus propionicus type strain (1pr3).</title>
        <authorList>
            <person name="Pagani I."/>
            <person name="Lapidus A."/>
            <person name="Nolan M."/>
            <person name="Lucas S."/>
            <person name="Hammon N."/>
            <person name="Deshpande S."/>
            <person name="Cheng J.F."/>
            <person name="Chertkov O."/>
            <person name="Davenport K."/>
            <person name="Tapia R."/>
            <person name="Han C."/>
            <person name="Goodwin L."/>
            <person name="Pitluck S."/>
            <person name="Liolios K."/>
            <person name="Mavromatis K."/>
            <person name="Ivanova N."/>
            <person name="Mikhailova N."/>
            <person name="Pati A."/>
            <person name="Chen A."/>
            <person name="Palaniappan K."/>
            <person name="Land M."/>
            <person name="Hauser L."/>
            <person name="Chang Y.J."/>
            <person name="Jeffries C.D."/>
            <person name="Detter J.C."/>
            <person name="Brambilla E."/>
            <person name="Kannan K.P."/>
            <person name="Djao O.D."/>
            <person name="Rohde M."/>
            <person name="Pukall R."/>
            <person name="Spring S."/>
            <person name="Goker M."/>
            <person name="Sikorski J."/>
            <person name="Woyke T."/>
            <person name="Bristow J."/>
            <person name="Eisen J.A."/>
            <person name="Markowitz V."/>
            <person name="Hugenholtz P."/>
            <person name="Kyrpides N.C."/>
            <person name="Klenk H.P."/>
        </authorList>
    </citation>
    <scope>NUCLEOTIDE SEQUENCE [LARGE SCALE GENOMIC DNA]</scope>
    <source>
        <strain evidence="3">ATCC 33891 / DSM 2032 / 1pr3</strain>
    </source>
</reference>
<dbReference type="PROSITE" id="PS51708">
    <property type="entry name" value="CHAD"/>
    <property type="match status" value="1"/>
</dbReference>
<proteinExistence type="predicted"/>
<dbReference type="PANTHER" id="PTHR39339:SF1">
    <property type="entry name" value="CHAD DOMAIN-CONTAINING PROTEIN"/>
    <property type="match status" value="1"/>
</dbReference>
<dbReference type="Pfam" id="PF05235">
    <property type="entry name" value="CHAD"/>
    <property type="match status" value="1"/>
</dbReference>
<organism evidence="2 3">
    <name type="scientific">Desulfobulbus propionicus (strain ATCC 33891 / DSM 2032 / VKM B-1956 / 1pr3)</name>
    <dbReference type="NCBI Taxonomy" id="577650"/>
    <lineage>
        <taxon>Bacteria</taxon>
        <taxon>Pseudomonadati</taxon>
        <taxon>Thermodesulfobacteriota</taxon>
        <taxon>Desulfobulbia</taxon>
        <taxon>Desulfobulbales</taxon>
        <taxon>Desulfobulbaceae</taxon>
        <taxon>Desulfobulbus</taxon>
    </lineage>
</organism>
<feature type="domain" description="CHAD" evidence="1">
    <location>
        <begin position="212"/>
        <end position="499"/>
    </location>
</feature>
<accession>A0A7U3YLZ3</accession>
<dbReference type="EMBL" id="CP002364">
    <property type="protein sequence ID" value="ADW17824.1"/>
    <property type="molecule type" value="Genomic_DNA"/>
</dbReference>
<dbReference type="InterPro" id="IPR007899">
    <property type="entry name" value="CHAD_dom"/>
</dbReference>
<dbReference type="Gene3D" id="1.40.20.10">
    <property type="entry name" value="CHAD domain"/>
    <property type="match status" value="1"/>
</dbReference>
<dbReference type="AlphaFoldDB" id="A0A7U3YLZ3"/>
<evidence type="ECO:0000259" key="1">
    <source>
        <dbReference type="PROSITE" id="PS51708"/>
    </source>
</evidence>
<dbReference type="PANTHER" id="PTHR39339">
    <property type="entry name" value="SLR1444 PROTEIN"/>
    <property type="match status" value="1"/>
</dbReference>
<keyword evidence="3" id="KW-1185">Reference proteome</keyword>
<dbReference type="KEGG" id="dpr:Despr_1672"/>
<dbReference type="SMART" id="SM00880">
    <property type="entry name" value="CHAD"/>
    <property type="match status" value="1"/>
</dbReference>
<protein>
    <submittedName>
        <fullName evidence="2">CHAD domain containing protein</fullName>
    </submittedName>
</protein>
<name>A0A7U3YLZ3_DESPD</name>
<dbReference type="InterPro" id="IPR038186">
    <property type="entry name" value="CHAD_dom_sf"/>
</dbReference>
<gene>
    <name evidence="2" type="ordered locus">Despr_1672</name>
</gene>
<evidence type="ECO:0000313" key="3">
    <source>
        <dbReference type="Proteomes" id="UP000006365"/>
    </source>
</evidence>
<dbReference type="RefSeq" id="WP_015724365.1">
    <property type="nucleotide sequence ID" value="NC_014972.1"/>
</dbReference>
<dbReference type="Proteomes" id="UP000006365">
    <property type="component" value="Chromosome"/>
</dbReference>